<keyword evidence="4" id="KW-1185">Reference proteome</keyword>
<protein>
    <submittedName>
        <fullName evidence="3">Chromosome 1 open reading frame 198</fullName>
    </submittedName>
</protein>
<dbReference type="Proteomes" id="UP000762676">
    <property type="component" value="Unassembled WGS sequence"/>
</dbReference>
<dbReference type="InterPro" id="IPR031600">
    <property type="entry name" value="DUF4706"/>
</dbReference>
<comment type="caution">
    <text evidence="3">The sequence shown here is derived from an EMBL/GenBank/DDBJ whole genome shotgun (WGS) entry which is preliminary data.</text>
</comment>
<dbReference type="PANTHER" id="PTHR34394:SF1">
    <property type="entry name" value="SIMILAR TO RIKEN CDNA 2310022B05"/>
    <property type="match status" value="1"/>
</dbReference>
<evidence type="ECO:0000259" key="2">
    <source>
        <dbReference type="Pfam" id="PF15797"/>
    </source>
</evidence>
<feature type="domain" description="DUF4706" evidence="2">
    <location>
        <begin position="21"/>
        <end position="142"/>
    </location>
</feature>
<feature type="compositionally biased region" description="Acidic residues" evidence="1">
    <location>
        <begin position="582"/>
        <end position="593"/>
    </location>
</feature>
<dbReference type="EMBL" id="BMAT01002262">
    <property type="protein sequence ID" value="GFS03254.1"/>
    <property type="molecule type" value="Genomic_DNA"/>
</dbReference>
<evidence type="ECO:0000313" key="3">
    <source>
        <dbReference type="EMBL" id="GFS03254.1"/>
    </source>
</evidence>
<feature type="region of interest" description="Disordered" evidence="1">
    <location>
        <begin position="582"/>
        <end position="625"/>
    </location>
</feature>
<feature type="compositionally biased region" description="Low complexity" evidence="1">
    <location>
        <begin position="594"/>
        <end position="605"/>
    </location>
</feature>
<feature type="region of interest" description="Disordered" evidence="1">
    <location>
        <begin position="203"/>
        <end position="298"/>
    </location>
</feature>
<dbReference type="Pfam" id="PF15797">
    <property type="entry name" value="DUF4706"/>
    <property type="match status" value="1"/>
</dbReference>
<evidence type="ECO:0000313" key="4">
    <source>
        <dbReference type="Proteomes" id="UP000762676"/>
    </source>
</evidence>
<dbReference type="AlphaFoldDB" id="A0AAV4HYG0"/>
<organism evidence="3 4">
    <name type="scientific">Elysia marginata</name>
    <dbReference type="NCBI Taxonomy" id="1093978"/>
    <lineage>
        <taxon>Eukaryota</taxon>
        <taxon>Metazoa</taxon>
        <taxon>Spiralia</taxon>
        <taxon>Lophotrochozoa</taxon>
        <taxon>Mollusca</taxon>
        <taxon>Gastropoda</taxon>
        <taxon>Heterobranchia</taxon>
        <taxon>Euthyneura</taxon>
        <taxon>Panpulmonata</taxon>
        <taxon>Sacoglossa</taxon>
        <taxon>Placobranchoidea</taxon>
        <taxon>Plakobranchidae</taxon>
        <taxon>Elysia</taxon>
    </lineage>
</organism>
<sequence length="625" mass="70288">MDSAADLDLNQPTNLTANVVKYFNRTNFTNKCILSEERVFKKHLEGQWDSLPQERRDALLDLLFVNEEVRKSYTVDSDVHSATYSPSHEKPTKNDASIEESFPRLLINSGQKINVDFDNELWTWRDEHSGPFSWMSRSQQDLTLDDLEPENISKPQPKQLRVDLEDESSMKKAEVQFTHPCNSWCHDIIEDFKKHQKEIMLTPSPSLDFHGNVKTSASTEEVNPAFEGSADELSDRSSPAKEESRDNSPEKEGKAKSSNKKSKKKDQGRKSPSPKKVIMRSGSFNKSPVKKSERGKDEKLIIKGEESFVAEAYCNPVMESEWSNFVGDEYNHVPITDAPEVQIMDRGAERSDVVSVGSLYKGDQVQLIQNFEESPAQSRSSVPFAMTPDYSDWSAESTPDHKTHLLKGLKSPVHGSHIMTKASGPVIDHSETRVYPTGQKGQDFDTATTAHGQTDEMLTVFMEGNDIVVTSEEVERKVDSRLIPFQRCERECETQCDYPYFELIQVFMKPKGSKQALLKVSFIESGAISTVLSDLELIFCIFFYTLVATTLPANNMADSRAGQRRFIAPQARLLFETLDTDSEIDGNSSDDEPAASAASDTSPVSEQSIATPPPQSQRRNVHLYI</sequence>
<name>A0AAV4HYG0_9GAST</name>
<evidence type="ECO:0000256" key="1">
    <source>
        <dbReference type="SAM" id="MobiDB-lite"/>
    </source>
</evidence>
<dbReference type="PANTHER" id="PTHR34394">
    <property type="entry name" value="SIMILAR TO RIKEN CDNA 2310022B05"/>
    <property type="match status" value="1"/>
</dbReference>
<reference evidence="3 4" key="1">
    <citation type="journal article" date="2021" name="Elife">
        <title>Chloroplast acquisition without the gene transfer in kleptoplastic sea slugs, Plakobranchus ocellatus.</title>
        <authorList>
            <person name="Maeda T."/>
            <person name="Takahashi S."/>
            <person name="Yoshida T."/>
            <person name="Shimamura S."/>
            <person name="Takaki Y."/>
            <person name="Nagai Y."/>
            <person name="Toyoda A."/>
            <person name="Suzuki Y."/>
            <person name="Arimoto A."/>
            <person name="Ishii H."/>
            <person name="Satoh N."/>
            <person name="Nishiyama T."/>
            <person name="Hasebe M."/>
            <person name="Maruyama T."/>
            <person name="Minagawa J."/>
            <person name="Obokata J."/>
            <person name="Shigenobu S."/>
        </authorList>
    </citation>
    <scope>NUCLEOTIDE SEQUENCE [LARGE SCALE GENOMIC DNA]</scope>
</reference>
<accession>A0AAV4HYG0</accession>
<feature type="compositionally biased region" description="Basic residues" evidence="1">
    <location>
        <begin position="257"/>
        <end position="267"/>
    </location>
</feature>
<feature type="compositionally biased region" description="Basic and acidic residues" evidence="1">
    <location>
        <begin position="233"/>
        <end position="255"/>
    </location>
</feature>
<proteinExistence type="predicted"/>
<gene>
    <name evidence="3" type="ORF">ElyMa_001145200</name>
</gene>